<comment type="caution">
    <text evidence="2">The sequence shown here is derived from an EMBL/GenBank/DDBJ whole genome shotgun (WGS) entry which is preliminary data.</text>
</comment>
<comment type="similarity">
    <text evidence="1">Belongs to the C19orf12 family.</text>
</comment>
<protein>
    <submittedName>
        <fullName evidence="2">Uncharacterized protein</fullName>
    </submittedName>
</protein>
<dbReference type="Pfam" id="PF20721">
    <property type="entry name" value="C19orf12"/>
    <property type="match status" value="1"/>
</dbReference>
<dbReference type="OrthoDB" id="5976774at2759"/>
<sequence length="136" mass="14856">MVIRVDEIMEILQTVAKEQNMKVTIKEGLKGAVLAGTGAFGGAMLGGPPGIIIGSALGGALGYFMSKSFKPVYEIINDLPANERKILYNRTMNILTSFEVRDVAGVIALVQGNPELLKQLVQMLEHYLTQDKEYKI</sequence>
<accession>A0A7I8W057</accession>
<dbReference type="PANTHER" id="PTHR31493:SF1">
    <property type="entry name" value="PROTEIN C19ORF12"/>
    <property type="match status" value="1"/>
</dbReference>
<dbReference type="EMBL" id="CAJFCJ010000015">
    <property type="protein sequence ID" value="CAD5121979.1"/>
    <property type="molecule type" value="Genomic_DNA"/>
</dbReference>
<dbReference type="PANTHER" id="PTHR31493">
    <property type="entry name" value="NAZO FAMILY MEMBER"/>
    <property type="match status" value="1"/>
</dbReference>
<name>A0A7I8W057_9ANNE</name>
<keyword evidence="3" id="KW-1185">Reference proteome</keyword>
<evidence type="ECO:0000256" key="1">
    <source>
        <dbReference type="ARBA" id="ARBA00029457"/>
    </source>
</evidence>
<dbReference type="InterPro" id="IPR033369">
    <property type="entry name" value="C19orf12"/>
</dbReference>
<organism evidence="2 3">
    <name type="scientific">Dimorphilus gyrociliatus</name>
    <dbReference type="NCBI Taxonomy" id="2664684"/>
    <lineage>
        <taxon>Eukaryota</taxon>
        <taxon>Metazoa</taxon>
        <taxon>Spiralia</taxon>
        <taxon>Lophotrochozoa</taxon>
        <taxon>Annelida</taxon>
        <taxon>Polychaeta</taxon>
        <taxon>Polychaeta incertae sedis</taxon>
        <taxon>Dinophilidae</taxon>
        <taxon>Dimorphilus</taxon>
    </lineage>
</organism>
<proteinExistence type="inferred from homology"/>
<dbReference type="AlphaFoldDB" id="A0A7I8W057"/>
<reference evidence="2 3" key="1">
    <citation type="submission" date="2020-08" db="EMBL/GenBank/DDBJ databases">
        <authorList>
            <person name="Hejnol A."/>
        </authorList>
    </citation>
    <scope>NUCLEOTIDE SEQUENCE [LARGE SCALE GENOMIC DNA]</scope>
</reference>
<evidence type="ECO:0000313" key="2">
    <source>
        <dbReference type="EMBL" id="CAD5121979.1"/>
    </source>
</evidence>
<gene>
    <name evidence="2" type="ORF">DGYR_LOCUS9853</name>
</gene>
<dbReference type="Proteomes" id="UP000549394">
    <property type="component" value="Unassembled WGS sequence"/>
</dbReference>
<evidence type="ECO:0000313" key="3">
    <source>
        <dbReference type="Proteomes" id="UP000549394"/>
    </source>
</evidence>